<evidence type="ECO:0000256" key="1">
    <source>
        <dbReference type="SAM" id="MobiDB-lite"/>
    </source>
</evidence>
<feature type="region of interest" description="Disordered" evidence="1">
    <location>
        <begin position="62"/>
        <end position="101"/>
    </location>
</feature>
<dbReference type="EMBL" id="CAOQHR010000007">
    <property type="protein sequence ID" value="CAI6337801.1"/>
    <property type="molecule type" value="Genomic_DNA"/>
</dbReference>
<accession>A0A9W4UKE5</accession>
<organism evidence="2 3">
    <name type="scientific">Periconia digitata</name>
    <dbReference type="NCBI Taxonomy" id="1303443"/>
    <lineage>
        <taxon>Eukaryota</taxon>
        <taxon>Fungi</taxon>
        <taxon>Dikarya</taxon>
        <taxon>Ascomycota</taxon>
        <taxon>Pezizomycotina</taxon>
        <taxon>Dothideomycetes</taxon>
        <taxon>Pleosporomycetidae</taxon>
        <taxon>Pleosporales</taxon>
        <taxon>Massarineae</taxon>
        <taxon>Periconiaceae</taxon>
        <taxon>Periconia</taxon>
    </lineage>
</organism>
<evidence type="ECO:0000313" key="3">
    <source>
        <dbReference type="Proteomes" id="UP001152607"/>
    </source>
</evidence>
<keyword evidence="3" id="KW-1185">Reference proteome</keyword>
<proteinExistence type="predicted"/>
<dbReference type="Proteomes" id="UP001152607">
    <property type="component" value="Unassembled WGS sequence"/>
</dbReference>
<protein>
    <submittedName>
        <fullName evidence="2">Uncharacterized protein</fullName>
    </submittedName>
</protein>
<dbReference type="AlphaFoldDB" id="A0A9W4UKE5"/>
<feature type="region of interest" description="Disordered" evidence="1">
    <location>
        <begin position="1"/>
        <end position="47"/>
    </location>
</feature>
<reference evidence="2" key="1">
    <citation type="submission" date="2023-01" db="EMBL/GenBank/DDBJ databases">
        <authorList>
            <person name="Van Ghelder C."/>
            <person name="Rancurel C."/>
        </authorList>
    </citation>
    <scope>NUCLEOTIDE SEQUENCE</scope>
    <source>
        <strain evidence="2">CNCM I-4278</strain>
    </source>
</reference>
<name>A0A9W4UKE5_9PLEO</name>
<evidence type="ECO:0000313" key="2">
    <source>
        <dbReference type="EMBL" id="CAI6337801.1"/>
    </source>
</evidence>
<comment type="caution">
    <text evidence="2">The sequence shown here is derived from an EMBL/GenBank/DDBJ whole genome shotgun (WGS) entry which is preliminary data.</text>
</comment>
<gene>
    <name evidence="2" type="ORF">PDIGIT_LOCUS10916</name>
</gene>
<sequence>MLAEVNHQAHSQSSKRYAKVESDPFEPATETDGDAHDDGEQTGADSVYVNDISRFSDRKTIDDLEEGTEVTVPQGETDEKNSCKDNGTHNSSVQQAVGDEGLRGNALFVQGKCDEH</sequence>
<feature type="compositionally biased region" description="Basic and acidic residues" evidence="1">
    <location>
        <begin position="77"/>
        <end position="87"/>
    </location>
</feature>